<dbReference type="InterPro" id="IPR035903">
    <property type="entry name" value="HesB-like_dom_sf"/>
</dbReference>
<evidence type="ECO:0000256" key="1">
    <source>
        <dbReference type="ARBA" id="ARBA00006718"/>
    </source>
</evidence>
<dbReference type="eggNOG" id="KOG1119">
    <property type="taxonomic scope" value="Eukaryota"/>
</dbReference>
<dbReference type="OMA" id="PMMINIS"/>
<dbReference type="HOGENOM" id="CLU_069054_1_0_1"/>
<dbReference type="OrthoDB" id="1938621at2759"/>
<feature type="region of interest" description="Disordered" evidence="2">
    <location>
        <begin position="65"/>
        <end position="93"/>
    </location>
</feature>
<organism evidence="3 4">
    <name type="scientific">Paracoccidioides lutzii (strain ATCC MYA-826 / Pb01)</name>
    <name type="common">Paracoccidioides brasiliensis</name>
    <dbReference type="NCBI Taxonomy" id="502779"/>
    <lineage>
        <taxon>Eukaryota</taxon>
        <taxon>Fungi</taxon>
        <taxon>Dikarya</taxon>
        <taxon>Ascomycota</taxon>
        <taxon>Pezizomycotina</taxon>
        <taxon>Eurotiomycetes</taxon>
        <taxon>Eurotiomycetidae</taxon>
        <taxon>Onygenales</taxon>
        <taxon>Ajellomycetaceae</taxon>
        <taxon>Paracoccidioides</taxon>
    </lineage>
</organism>
<dbReference type="GO" id="GO:0005739">
    <property type="term" value="C:mitochondrion"/>
    <property type="evidence" value="ECO:0007669"/>
    <property type="project" value="TreeGrafter"/>
</dbReference>
<dbReference type="VEuPathDB" id="FungiDB:PAAG_01424"/>
<dbReference type="KEGG" id="pbl:PAAG_01424"/>
<keyword evidence="4" id="KW-1185">Reference proteome</keyword>
<dbReference type="EMBL" id="KN293994">
    <property type="protein sequence ID" value="EEH38962.2"/>
    <property type="molecule type" value="Genomic_DNA"/>
</dbReference>
<dbReference type="GeneID" id="9099773"/>
<dbReference type="SUPFAM" id="SSF89360">
    <property type="entry name" value="HesB-like domain"/>
    <property type="match status" value="1"/>
</dbReference>
<evidence type="ECO:0000313" key="4">
    <source>
        <dbReference type="Proteomes" id="UP000002059"/>
    </source>
</evidence>
<proteinExistence type="inferred from homology"/>
<evidence type="ECO:0000256" key="2">
    <source>
        <dbReference type="SAM" id="MobiDB-lite"/>
    </source>
</evidence>
<dbReference type="InterPro" id="IPR016092">
    <property type="entry name" value="ATAP"/>
</dbReference>
<dbReference type="NCBIfam" id="TIGR00049">
    <property type="entry name" value="iron-sulfur cluster assembly accessory protein"/>
    <property type="match status" value="1"/>
</dbReference>
<dbReference type="STRING" id="502779.C1GSC9"/>
<reference evidence="3 4" key="1">
    <citation type="journal article" date="2011" name="PLoS Genet.">
        <title>Comparative genomic analysis of human fungal pathogens causing paracoccidioidomycosis.</title>
        <authorList>
            <person name="Desjardins C.A."/>
            <person name="Champion M.D."/>
            <person name="Holder J.W."/>
            <person name="Muszewska A."/>
            <person name="Goldberg J."/>
            <person name="Bailao A.M."/>
            <person name="Brigido M.M."/>
            <person name="Ferreira M.E."/>
            <person name="Garcia A.M."/>
            <person name="Grynberg M."/>
            <person name="Gujja S."/>
            <person name="Heiman D.I."/>
            <person name="Henn M.R."/>
            <person name="Kodira C.D."/>
            <person name="Leon-Narvaez H."/>
            <person name="Longo L.V."/>
            <person name="Ma L.J."/>
            <person name="Malavazi I."/>
            <person name="Matsuo A.L."/>
            <person name="Morais F.V."/>
            <person name="Pereira M."/>
            <person name="Rodriguez-Brito S."/>
            <person name="Sakthikumar S."/>
            <person name="Salem-Izacc S.M."/>
            <person name="Sykes S.M."/>
            <person name="Teixeira M.M."/>
            <person name="Vallejo M.C."/>
            <person name="Walter M.E."/>
            <person name="Yandava C."/>
            <person name="Young S."/>
            <person name="Zeng Q."/>
            <person name="Zucker J."/>
            <person name="Felipe M.S."/>
            <person name="Goldman G.H."/>
            <person name="Haas B.J."/>
            <person name="McEwen J.G."/>
            <person name="Nino-Vega G."/>
            <person name="Puccia R."/>
            <person name="San-Blas G."/>
            <person name="Soares C.M."/>
            <person name="Birren B.W."/>
            <person name="Cuomo C.A."/>
        </authorList>
    </citation>
    <scope>NUCLEOTIDE SEQUENCE [LARGE SCALE GENOMIC DNA]</scope>
    <source>
        <strain evidence="4">ATCC MYA-826 / Pb01</strain>
    </source>
</reference>
<protein>
    <submittedName>
        <fullName evidence="3">Iron-binding protein erpA</fullName>
    </submittedName>
</protein>
<name>C1GSC9_PARBA</name>
<feature type="compositionally biased region" description="Basic residues" evidence="2">
    <location>
        <begin position="65"/>
        <end position="76"/>
    </location>
</feature>
<dbReference type="PANTHER" id="PTHR43011:SF1">
    <property type="entry name" value="IRON-SULFUR CLUSTER ASSEMBLY 2 HOMOLOG, MITOCHONDRIAL"/>
    <property type="match status" value="1"/>
</dbReference>
<comment type="similarity">
    <text evidence="1">Belongs to the HesB/IscA family.</text>
</comment>
<dbReference type="GO" id="GO:0051539">
    <property type="term" value="F:4 iron, 4 sulfur cluster binding"/>
    <property type="evidence" value="ECO:0007669"/>
    <property type="project" value="TreeGrafter"/>
</dbReference>
<dbReference type="Gene3D" id="2.60.300.12">
    <property type="entry name" value="HesB-like domain"/>
    <property type="match status" value="1"/>
</dbReference>
<dbReference type="Proteomes" id="UP000002059">
    <property type="component" value="Partially assembled WGS sequence"/>
</dbReference>
<dbReference type="GO" id="GO:0051537">
    <property type="term" value="F:2 iron, 2 sulfur cluster binding"/>
    <property type="evidence" value="ECO:0007669"/>
    <property type="project" value="TreeGrafter"/>
</dbReference>
<dbReference type="GO" id="GO:0016226">
    <property type="term" value="P:iron-sulfur cluster assembly"/>
    <property type="evidence" value="ECO:0007669"/>
    <property type="project" value="InterPro"/>
</dbReference>
<dbReference type="RefSeq" id="XP_015701251.1">
    <property type="nucleotide sequence ID" value="XM_015844343.1"/>
</dbReference>
<dbReference type="PANTHER" id="PTHR43011">
    <property type="entry name" value="IRON-SULFUR CLUSTER ASSEMBLY 2 HOMOLOG, MITOCHONDRIAL"/>
    <property type="match status" value="1"/>
</dbReference>
<sequence>MNQQILSLTRCRLSQQNISSAAVFVQQSWRAMSIAANHSASSRYYASHAIQPVLPFLLPYTHRSNSRRSLGPRKSTRFSSPNQPSTFSTSQPKHWAKAILNPRTDDEGKPMMINISPRAAKVWGTFYVLRVVQLRLMKVMRFFVAAIAQEEMVWRTMKWKTGLPVRSAELKPLAGRLVVGWVTNSESRLSRAFASRLREITDPSSGMSSTLNDGPYDHLRVTVSSGGCHGFQYMMSLDPASKIDPEDTIFEADGGDLSPDGQPLRGEAKVVMDSASLELLRGSTVDYTMELIGSQFKIVDNPRAISSCGCGTSFDVPE</sequence>
<accession>C1GSC9</accession>
<evidence type="ECO:0000313" key="3">
    <source>
        <dbReference type="EMBL" id="EEH38962.2"/>
    </source>
</evidence>
<gene>
    <name evidence="3" type="ORF">PAAG_01424</name>
</gene>
<feature type="compositionally biased region" description="Polar residues" evidence="2">
    <location>
        <begin position="77"/>
        <end position="92"/>
    </location>
</feature>
<dbReference type="GO" id="GO:0005506">
    <property type="term" value="F:iron ion binding"/>
    <property type="evidence" value="ECO:0007669"/>
    <property type="project" value="TreeGrafter"/>
</dbReference>
<dbReference type="AlphaFoldDB" id="C1GSC9"/>